<dbReference type="PROSITE" id="PS51671">
    <property type="entry name" value="ACT"/>
    <property type="match status" value="1"/>
</dbReference>
<protein>
    <submittedName>
        <fullName evidence="3">DUF4349 domain-containing protein</fullName>
    </submittedName>
</protein>
<evidence type="ECO:0000313" key="4">
    <source>
        <dbReference type="Proteomes" id="UP000292459"/>
    </source>
</evidence>
<feature type="domain" description="ACT" evidence="2">
    <location>
        <begin position="126"/>
        <end position="204"/>
    </location>
</feature>
<dbReference type="InterPro" id="IPR002912">
    <property type="entry name" value="ACT_dom"/>
</dbReference>
<organism evidence="3 4">
    <name type="scientific">Leptolyngbya iicbica LK</name>
    <dbReference type="NCBI Taxonomy" id="2294035"/>
    <lineage>
        <taxon>Bacteria</taxon>
        <taxon>Bacillati</taxon>
        <taxon>Cyanobacteriota</taxon>
        <taxon>Cyanophyceae</taxon>
        <taxon>Leptolyngbyales</taxon>
        <taxon>Leptolyngbyaceae</taxon>
        <taxon>Leptolyngbya group</taxon>
        <taxon>Leptolyngbya</taxon>
        <taxon>Leptolyngbya iicbica</taxon>
    </lineage>
</organism>
<evidence type="ECO:0000256" key="1">
    <source>
        <dbReference type="SAM" id="Phobius"/>
    </source>
</evidence>
<keyword evidence="1" id="KW-0472">Membrane</keyword>
<dbReference type="OrthoDB" id="528207at2"/>
<evidence type="ECO:0000313" key="3">
    <source>
        <dbReference type="EMBL" id="RZM75475.1"/>
    </source>
</evidence>
<dbReference type="InterPro" id="IPR025645">
    <property type="entry name" value="DUF4349"/>
</dbReference>
<evidence type="ECO:0000259" key="2">
    <source>
        <dbReference type="PROSITE" id="PS51671"/>
    </source>
</evidence>
<dbReference type="Pfam" id="PF14257">
    <property type="entry name" value="DUF4349"/>
    <property type="match status" value="1"/>
</dbReference>
<reference evidence="3 4" key="1">
    <citation type="submission" date="2018-11" db="EMBL/GenBank/DDBJ databases">
        <title>Whole genome sequencing of an environmental sample.</title>
        <authorList>
            <person name="Sarangi A.N."/>
            <person name="Singh D."/>
            <person name="Tripathy S."/>
        </authorList>
    </citation>
    <scope>NUCLEOTIDE SEQUENCE [LARGE SCALE GENOMIC DNA]</scope>
    <source>
        <strain evidence="3 4">Lakshadweep</strain>
    </source>
</reference>
<gene>
    <name evidence="3" type="ORF">DYY88_21315</name>
</gene>
<comment type="caution">
    <text evidence="3">The sequence shown here is derived from an EMBL/GenBank/DDBJ whole genome shotgun (WGS) entry which is preliminary data.</text>
</comment>
<keyword evidence="4" id="KW-1185">Reference proteome</keyword>
<feature type="transmembrane region" description="Helical" evidence="1">
    <location>
        <begin position="311"/>
        <end position="331"/>
    </location>
</feature>
<sequence length="347" mass="37448">MSFLDGCDRSVTTERSHPLQFLKLSPGLRLPFPYCEQQVGRKVSKMRLGTRSVQSKTVWAVGLLSAIALVGCSGAPSNLAPSETAMSDLEVATSGDQAPAAREAAPASPVATSNFQSRTQLIKQATLQLEMADVDAAIAAVSDILAQYQGDLLQLSDAGTAEDQPRQVTLQLRVPQANLEATLTALKQLGEVNHQAITASDVSGQLVDLQARIRNLRKSEESLLAIMERSGSIAEVLEVSRELSTVREAIERNDAQLQSLQNQVAYSTINLTLMSDQAVAPPSSPIGETLSQTWETASGAMQTMSVGLLQVLLWLLAFSPYIGILVLSGWLGRRTWQQRRSLQPPID</sequence>
<keyword evidence="1" id="KW-0812">Transmembrane</keyword>
<name>A0A4Q7E2Q6_9CYAN</name>
<dbReference type="AlphaFoldDB" id="A0A4Q7E2Q6"/>
<dbReference type="Proteomes" id="UP000292459">
    <property type="component" value="Unassembled WGS sequence"/>
</dbReference>
<accession>A0A4Q7E2Q6</accession>
<proteinExistence type="predicted"/>
<keyword evidence="1" id="KW-1133">Transmembrane helix</keyword>
<dbReference type="EMBL" id="QVFV01000008">
    <property type="protein sequence ID" value="RZM75475.1"/>
    <property type="molecule type" value="Genomic_DNA"/>
</dbReference>